<evidence type="ECO:0000256" key="7">
    <source>
        <dbReference type="SAM" id="Phobius"/>
    </source>
</evidence>
<feature type="domain" description="MacB-like periplasmic core" evidence="9">
    <location>
        <begin position="22"/>
        <end position="245"/>
    </location>
</feature>
<dbReference type="InterPro" id="IPR050250">
    <property type="entry name" value="Macrolide_Exporter_MacB"/>
</dbReference>
<dbReference type="InterPro" id="IPR025857">
    <property type="entry name" value="MacB_PCD"/>
</dbReference>
<evidence type="ECO:0000313" key="10">
    <source>
        <dbReference type="EMBL" id="MFC5864676.1"/>
    </source>
</evidence>
<dbReference type="NCBIfam" id="TIGR03434">
    <property type="entry name" value="ADOP"/>
    <property type="match status" value="1"/>
</dbReference>
<evidence type="ECO:0000256" key="2">
    <source>
        <dbReference type="ARBA" id="ARBA00022475"/>
    </source>
</evidence>
<organism evidence="10 11">
    <name type="scientific">Acidicapsa dinghuensis</name>
    <dbReference type="NCBI Taxonomy" id="2218256"/>
    <lineage>
        <taxon>Bacteria</taxon>
        <taxon>Pseudomonadati</taxon>
        <taxon>Acidobacteriota</taxon>
        <taxon>Terriglobia</taxon>
        <taxon>Terriglobales</taxon>
        <taxon>Acidobacteriaceae</taxon>
        <taxon>Acidicapsa</taxon>
    </lineage>
</organism>
<comment type="subcellular location">
    <subcellularLocation>
        <location evidence="1">Cell membrane</location>
        <topology evidence="1">Multi-pass membrane protein</topology>
    </subcellularLocation>
</comment>
<feature type="transmembrane region" description="Helical" evidence="7">
    <location>
        <begin position="279"/>
        <end position="303"/>
    </location>
</feature>
<evidence type="ECO:0000256" key="6">
    <source>
        <dbReference type="ARBA" id="ARBA00038076"/>
    </source>
</evidence>
<dbReference type="Proteomes" id="UP001596091">
    <property type="component" value="Unassembled WGS sequence"/>
</dbReference>
<protein>
    <submittedName>
        <fullName evidence="10">ABC transporter permease</fullName>
    </submittedName>
</protein>
<dbReference type="InterPro" id="IPR003838">
    <property type="entry name" value="ABC3_permease_C"/>
</dbReference>
<dbReference type="EMBL" id="JBHSPH010000010">
    <property type="protein sequence ID" value="MFC5864676.1"/>
    <property type="molecule type" value="Genomic_DNA"/>
</dbReference>
<keyword evidence="4 7" id="KW-1133">Transmembrane helix</keyword>
<dbReference type="Pfam" id="PF12704">
    <property type="entry name" value="MacB_PCD"/>
    <property type="match status" value="2"/>
</dbReference>
<comment type="similarity">
    <text evidence="6">Belongs to the ABC-4 integral membrane protein family.</text>
</comment>
<evidence type="ECO:0000256" key="3">
    <source>
        <dbReference type="ARBA" id="ARBA00022692"/>
    </source>
</evidence>
<feature type="transmembrane region" description="Helical" evidence="7">
    <location>
        <begin position="335"/>
        <end position="356"/>
    </location>
</feature>
<sequence>MDLWLQDFRYAIRTLRKNAVMTMVIVASLAIGIGANSAIFSVVDALLLRPLPYPNANRLAAVWLHSPGIGILRDWPSPGEFIDVQNQNHSFEQMALAQSRTFTLTGRDQPERVDVLRTQSSLLTMLGAKALLGRTFLPEEDKPGKPPVAILSNGVWTRLFNSDPAIVGKSIMLDGNAFTVAGVLPRSFMLNAEVMPSEGPMDKVDMFLPLPLGADAAQRRGDENYNIMVRLKPGVSLQQAQADINVIASQIRQKDKRDVTFGMDVVGLQEQVVGDVRRALLVLLGSVALVLLIACANVANLLLARAAGREKEVAIRTAMGAGWHRLMRQLMTESILLALIGGAAGLAVARLSLFIVRTMNPGNIPRLDDIGINGSVLAFTFILSLATGILFGLAPAWRAIKVDVNSSLKAGGRSGQSEGGLHMTRHYLRSLLVVSELAFSLMLLIGAGLLIRSFIRLQSVPPGFTTEHVLTMEVAANDPKYRQHNAVAGFWREIDTRVAHMPGVVAEGEVSALPLTGTVGWGGIQVEGYNPPPGQELQVDQRTASTDYFRTMQIPLTAGRFFSEQDTADMPPVAIIDKNFAQRFWPHNDAVGKHVWFDPKKPITIVGVVGTVKQYGLETDGKIAAYFPLLQDTGRGMFLAVRSSSDDTGLSSAVVSEIHSVDPSAVVYGTRTMQDRLYDSLARQRFSSVMLGAFAGFAMLLAAVGLYGVISYLVSQSTHDIGILVALGARPGNIISLVVRQGMRLTIAGIVIGIIGAAALTRVIASLLFGVSTTDVATFLAVPALLAAVAFAATVIPAWRATNVDPIVALREE</sequence>
<feature type="transmembrane region" description="Helical" evidence="7">
    <location>
        <begin position="721"/>
        <end position="739"/>
    </location>
</feature>
<evidence type="ECO:0000256" key="5">
    <source>
        <dbReference type="ARBA" id="ARBA00023136"/>
    </source>
</evidence>
<dbReference type="Pfam" id="PF02687">
    <property type="entry name" value="FtsX"/>
    <property type="match status" value="2"/>
</dbReference>
<dbReference type="PANTHER" id="PTHR30572">
    <property type="entry name" value="MEMBRANE COMPONENT OF TRANSPORTER-RELATED"/>
    <property type="match status" value="1"/>
</dbReference>
<keyword evidence="3 7" id="KW-0812">Transmembrane</keyword>
<feature type="transmembrane region" description="Helical" evidence="7">
    <location>
        <begin position="746"/>
        <end position="770"/>
    </location>
</feature>
<accession>A0ABW1ELE4</accession>
<feature type="domain" description="MacB-like periplasmic core" evidence="9">
    <location>
        <begin position="534"/>
        <end position="643"/>
    </location>
</feature>
<feature type="domain" description="ABC3 transporter permease C-terminal" evidence="8">
    <location>
        <begin position="287"/>
        <end position="402"/>
    </location>
</feature>
<feature type="transmembrane region" description="Helical" evidence="7">
    <location>
        <begin position="20"/>
        <end position="48"/>
    </location>
</feature>
<gene>
    <name evidence="10" type="ORF">ACFPT7_20375</name>
</gene>
<name>A0ABW1ELE4_9BACT</name>
<feature type="transmembrane region" description="Helical" evidence="7">
    <location>
        <begin position="376"/>
        <end position="397"/>
    </location>
</feature>
<keyword evidence="11" id="KW-1185">Reference proteome</keyword>
<keyword evidence="5 7" id="KW-0472">Membrane</keyword>
<evidence type="ECO:0000256" key="4">
    <source>
        <dbReference type="ARBA" id="ARBA00022989"/>
    </source>
</evidence>
<feature type="transmembrane region" description="Helical" evidence="7">
    <location>
        <begin position="689"/>
        <end position="715"/>
    </location>
</feature>
<evidence type="ECO:0000256" key="1">
    <source>
        <dbReference type="ARBA" id="ARBA00004651"/>
    </source>
</evidence>
<proteinExistence type="inferred from homology"/>
<dbReference type="PANTHER" id="PTHR30572:SF4">
    <property type="entry name" value="ABC TRANSPORTER PERMEASE YTRF"/>
    <property type="match status" value="1"/>
</dbReference>
<comment type="caution">
    <text evidence="10">The sequence shown here is derived from an EMBL/GenBank/DDBJ whole genome shotgun (WGS) entry which is preliminary data.</text>
</comment>
<reference evidence="11" key="1">
    <citation type="journal article" date="2019" name="Int. J. Syst. Evol. Microbiol.">
        <title>The Global Catalogue of Microorganisms (GCM) 10K type strain sequencing project: providing services to taxonomists for standard genome sequencing and annotation.</title>
        <authorList>
            <consortium name="The Broad Institute Genomics Platform"/>
            <consortium name="The Broad Institute Genome Sequencing Center for Infectious Disease"/>
            <person name="Wu L."/>
            <person name="Ma J."/>
        </authorList>
    </citation>
    <scope>NUCLEOTIDE SEQUENCE [LARGE SCALE GENOMIC DNA]</scope>
    <source>
        <strain evidence="11">JCM 4087</strain>
    </source>
</reference>
<dbReference type="InterPro" id="IPR017800">
    <property type="entry name" value="ADOP"/>
</dbReference>
<keyword evidence="2" id="KW-1003">Cell membrane</keyword>
<feature type="domain" description="ABC3 transporter permease C-terminal" evidence="8">
    <location>
        <begin position="693"/>
        <end position="806"/>
    </location>
</feature>
<evidence type="ECO:0000313" key="11">
    <source>
        <dbReference type="Proteomes" id="UP001596091"/>
    </source>
</evidence>
<evidence type="ECO:0000259" key="8">
    <source>
        <dbReference type="Pfam" id="PF02687"/>
    </source>
</evidence>
<feature type="transmembrane region" description="Helical" evidence="7">
    <location>
        <begin position="776"/>
        <end position="799"/>
    </location>
</feature>
<dbReference type="RefSeq" id="WP_263332754.1">
    <property type="nucleotide sequence ID" value="NZ_JAGSYH010000001.1"/>
</dbReference>
<evidence type="ECO:0000259" key="9">
    <source>
        <dbReference type="Pfam" id="PF12704"/>
    </source>
</evidence>
<feature type="transmembrane region" description="Helical" evidence="7">
    <location>
        <begin position="431"/>
        <end position="451"/>
    </location>
</feature>